<dbReference type="InterPro" id="IPR036928">
    <property type="entry name" value="AS_sf"/>
</dbReference>
<dbReference type="InterPro" id="IPR023631">
    <property type="entry name" value="Amidase_dom"/>
</dbReference>
<dbReference type="Proteomes" id="UP001141806">
    <property type="component" value="Unassembled WGS sequence"/>
</dbReference>
<feature type="domain" description="Amidase" evidence="1">
    <location>
        <begin position="32"/>
        <end position="429"/>
    </location>
</feature>
<dbReference type="AlphaFoldDB" id="A0A9Q0HIT4"/>
<sequence>MAPFGSNFSLADATVAELQEAFKQNKLSSRQLVEYYLSQILKLNSAIRGIVEVNPDVLTLADQADEERMAGASISKSGLHGIPVLLKENIATQDKLNTTAGSFALLGSVVPRDAGVVVKLRSAGAIIFGKANLSEWANYRAGRNGWSARGGQALNPYLMSADPSGSSTGSATSVAADMAAVSLGTETYGSIICPSNTNSVVGIKPTLGLTSRSGVIPISPRQDTVGPICRTVSDAVYVLDAIAGYDPYDKATESASKFIPFGGYKQFLNENGLKRKRLGIVRSPFFDFPNENSHLAQAFENHFQILSQKGAVLVDNLQVANISMILDFYQSGEATALKTEFKIALNSYLSELVSSPIRTLADAIAFNLKYSTLEMIPEFGHSNFLEAEKTTGTSDPVYQEALANMQRLTENGYVKLMTENNLDAMVTPNSSVIHMIAIGGFPGISVPAGYGPNGAPFGICFSGLHGYEPRLIEVSYAFEQATKVRKPPSYLV</sequence>
<keyword evidence="3" id="KW-1185">Reference proteome</keyword>
<protein>
    <recommendedName>
        <fullName evidence="1">Amidase domain-containing protein</fullName>
    </recommendedName>
</protein>
<name>A0A9Q0HIT4_9MAGN</name>
<reference evidence="2" key="1">
    <citation type="journal article" date="2023" name="Plant J.">
        <title>The genome of the king protea, Protea cynaroides.</title>
        <authorList>
            <person name="Chang J."/>
            <person name="Duong T.A."/>
            <person name="Schoeman C."/>
            <person name="Ma X."/>
            <person name="Roodt D."/>
            <person name="Barker N."/>
            <person name="Li Z."/>
            <person name="Van de Peer Y."/>
            <person name="Mizrachi E."/>
        </authorList>
    </citation>
    <scope>NUCLEOTIDE SEQUENCE</scope>
    <source>
        <tissue evidence="2">Young leaves</tissue>
    </source>
</reference>
<comment type="caution">
    <text evidence="2">The sequence shown here is derived from an EMBL/GenBank/DDBJ whole genome shotgun (WGS) entry which is preliminary data.</text>
</comment>
<dbReference type="Gene3D" id="3.90.1300.10">
    <property type="entry name" value="Amidase signature (AS) domain"/>
    <property type="match status" value="1"/>
</dbReference>
<proteinExistence type="predicted"/>
<dbReference type="EMBL" id="JAMYWD010000007">
    <property type="protein sequence ID" value="KAJ4964749.1"/>
    <property type="molecule type" value="Genomic_DNA"/>
</dbReference>
<dbReference type="OrthoDB" id="566138at2759"/>
<dbReference type="PANTHER" id="PTHR42678">
    <property type="entry name" value="AMIDASE"/>
    <property type="match status" value="1"/>
</dbReference>
<organism evidence="2 3">
    <name type="scientific">Protea cynaroides</name>
    <dbReference type="NCBI Taxonomy" id="273540"/>
    <lineage>
        <taxon>Eukaryota</taxon>
        <taxon>Viridiplantae</taxon>
        <taxon>Streptophyta</taxon>
        <taxon>Embryophyta</taxon>
        <taxon>Tracheophyta</taxon>
        <taxon>Spermatophyta</taxon>
        <taxon>Magnoliopsida</taxon>
        <taxon>Proteales</taxon>
        <taxon>Proteaceae</taxon>
        <taxon>Protea</taxon>
    </lineage>
</organism>
<evidence type="ECO:0000313" key="2">
    <source>
        <dbReference type="EMBL" id="KAJ4964749.1"/>
    </source>
</evidence>
<accession>A0A9Q0HIT4</accession>
<gene>
    <name evidence="2" type="ORF">NE237_016598</name>
</gene>
<dbReference type="PANTHER" id="PTHR42678:SF34">
    <property type="entry name" value="OS04G0183300 PROTEIN"/>
    <property type="match status" value="1"/>
</dbReference>
<dbReference type="SUPFAM" id="SSF75304">
    <property type="entry name" value="Amidase signature (AS) enzymes"/>
    <property type="match status" value="1"/>
</dbReference>
<evidence type="ECO:0000259" key="1">
    <source>
        <dbReference type="Pfam" id="PF01425"/>
    </source>
</evidence>
<evidence type="ECO:0000313" key="3">
    <source>
        <dbReference type="Proteomes" id="UP001141806"/>
    </source>
</evidence>
<dbReference type="Pfam" id="PF01425">
    <property type="entry name" value="Amidase"/>
    <property type="match status" value="1"/>
</dbReference>